<protein>
    <submittedName>
        <fullName evidence="11">Uncharacterized protein</fullName>
    </submittedName>
</protein>
<proteinExistence type="predicted"/>
<dbReference type="InterPro" id="IPR000932">
    <property type="entry name" value="PS_antenna-like"/>
</dbReference>
<evidence type="ECO:0000256" key="9">
    <source>
        <dbReference type="ARBA" id="ARBA00023276"/>
    </source>
</evidence>
<comment type="caution">
    <text evidence="11">The sequence shown here is derived from an EMBL/GenBank/DDBJ whole genome shotgun (WGS) entry which is preliminary data.</text>
</comment>
<gene>
    <name evidence="11" type="ORF">V6N11_054529</name>
</gene>
<evidence type="ECO:0000256" key="5">
    <source>
        <dbReference type="ARBA" id="ARBA00022692"/>
    </source>
</evidence>
<keyword evidence="7" id="KW-0157">Chromophore</keyword>
<dbReference type="Pfam" id="PF00421">
    <property type="entry name" value="PSII"/>
    <property type="match status" value="1"/>
</dbReference>
<sequence>MAISKNLGNPTANSMALPSGRPLDEIAPVIDLNNSVPSGSVIPLPDPLVRVESSVVVCEGGTGNLVVDDGMTETGFRNEGNNDIIQIPNEAMVVDDQYGTALPVGSLGQSDRMVVSKDSQKPSFRDMLTGVSGSHFGALSAVGEGEVNPTGSGNVQPMAKGGVVVYPTNTDLEVRTVMEPRVHNSPSRRVRATSSSVPLVGTSKVPSLKTSKAVQIGDATPEQLDDIGVLASTYKEVVAIQGVNENDSMVPTDQVEGKLVRGLYGPGIWVSDPYGLTGKVQPVNPAWGVEGFDPFVPGGIASHHIAAGTLGILAGLFHLSVRPPQRLYKGLRMGNIETVLSSSIAAELLIGPCRNMPLSAILEFTTKCVFVPTTVSSCCLGSSLTESLTLPNSQAAKSLSAIEISRMTSKSTPSNLIRSHSPDQDKDGAPATRGSVPSHRIMPRRRRQDNLDRPSLEWPQSSDSSTTDCHDAF</sequence>
<feature type="compositionally biased region" description="Polar residues" evidence="10">
    <location>
        <begin position="458"/>
        <end position="467"/>
    </location>
</feature>
<keyword evidence="6" id="KW-1133">Transmembrane helix</keyword>
<keyword evidence="5" id="KW-0812">Transmembrane</keyword>
<organism evidence="11 12">
    <name type="scientific">Hibiscus sabdariffa</name>
    <name type="common">roselle</name>
    <dbReference type="NCBI Taxonomy" id="183260"/>
    <lineage>
        <taxon>Eukaryota</taxon>
        <taxon>Viridiplantae</taxon>
        <taxon>Streptophyta</taxon>
        <taxon>Embryophyta</taxon>
        <taxon>Tracheophyta</taxon>
        <taxon>Spermatophyta</taxon>
        <taxon>Magnoliopsida</taxon>
        <taxon>eudicotyledons</taxon>
        <taxon>Gunneridae</taxon>
        <taxon>Pentapetalae</taxon>
        <taxon>rosids</taxon>
        <taxon>malvids</taxon>
        <taxon>Malvales</taxon>
        <taxon>Malvaceae</taxon>
        <taxon>Malvoideae</taxon>
        <taxon>Hibiscus</taxon>
    </lineage>
</organism>
<keyword evidence="8" id="KW-0472">Membrane</keyword>
<name>A0ABR2S4T1_9ROSI</name>
<dbReference type="Proteomes" id="UP001396334">
    <property type="component" value="Unassembled WGS sequence"/>
</dbReference>
<evidence type="ECO:0000313" key="12">
    <source>
        <dbReference type="Proteomes" id="UP001396334"/>
    </source>
</evidence>
<keyword evidence="3" id="KW-0602">Photosynthesis</keyword>
<keyword evidence="12" id="KW-1185">Reference proteome</keyword>
<dbReference type="EMBL" id="JBBPBN010000017">
    <property type="protein sequence ID" value="KAK9020031.1"/>
    <property type="molecule type" value="Genomic_DNA"/>
</dbReference>
<evidence type="ECO:0000256" key="1">
    <source>
        <dbReference type="ARBA" id="ARBA00004141"/>
    </source>
</evidence>
<accession>A0ABR2S4T1</accession>
<feature type="region of interest" description="Disordered" evidence="10">
    <location>
        <begin position="410"/>
        <end position="473"/>
    </location>
</feature>
<keyword evidence="2" id="KW-0148">Chlorophyll</keyword>
<evidence type="ECO:0000313" key="11">
    <source>
        <dbReference type="EMBL" id="KAK9020031.1"/>
    </source>
</evidence>
<evidence type="ECO:0000256" key="7">
    <source>
        <dbReference type="ARBA" id="ARBA00022991"/>
    </source>
</evidence>
<feature type="region of interest" description="Disordered" evidence="10">
    <location>
        <begin position="182"/>
        <end position="203"/>
    </location>
</feature>
<keyword evidence="4" id="KW-0934">Plastid</keyword>
<evidence type="ECO:0000256" key="10">
    <source>
        <dbReference type="SAM" id="MobiDB-lite"/>
    </source>
</evidence>
<comment type="subcellular location">
    <subcellularLocation>
        <location evidence="1">Membrane</location>
        <topology evidence="1">Multi-pass membrane protein</topology>
    </subcellularLocation>
</comment>
<reference evidence="11 12" key="1">
    <citation type="journal article" date="2024" name="G3 (Bethesda)">
        <title>Genome assembly of Hibiscus sabdariffa L. provides insights into metabolisms of medicinal natural products.</title>
        <authorList>
            <person name="Kim T."/>
        </authorList>
    </citation>
    <scope>NUCLEOTIDE SEQUENCE [LARGE SCALE GENOMIC DNA]</scope>
    <source>
        <strain evidence="11">TK-2024</strain>
        <tissue evidence="11">Old leaves</tissue>
    </source>
</reference>
<evidence type="ECO:0000256" key="2">
    <source>
        <dbReference type="ARBA" id="ARBA00022494"/>
    </source>
</evidence>
<evidence type="ECO:0000256" key="3">
    <source>
        <dbReference type="ARBA" id="ARBA00022531"/>
    </source>
</evidence>
<dbReference type="SUPFAM" id="SSF161077">
    <property type="entry name" value="Photosystem II antenna protein-like"/>
    <property type="match status" value="1"/>
</dbReference>
<evidence type="ECO:0000256" key="8">
    <source>
        <dbReference type="ARBA" id="ARBA00023136"/>
    </source>
</evidence>
<evidence type="ECO:0000256" key="4">
    <source>
        <dbReference type="ARBA" id="ARBA00022640"/>
    </source>
</evidence>
<dbReference type="InterPro" id="IPR036001">
    <property type="entry name" value="PS_II_antenna-like_sf"/>
</dbReference>
<evidence type="ECO:0000256" key="6">
    <source>
        <dbReference type="ARBA" id="ARBA00022989"/>
    </source>
</evidence>
<keyword evidence="9" id="KW-0604">Photosystem II</keyword>